<dbReference type="OMA" id="YCGHLNV"/>
<dbReference type="Gene3D" id="1.25.40.20">
    <property type="entry name" value="Ankyrin repeat-containing domain"/>
    <property type="match status" value="1"/>
</dbReference>
<dbReference type="AlphaFoldDB" id="A0A336L2X6"/>
<dbReference type="PANTHER" id="PTHR24198">
    <property type="entry name" value="ANKYRIN REPEAT AND PROTEIN KINASE DOMAIN-CONTAINING PROTEIN"/>
    <property type="match status" value="1"/>
</dbReference>
<dbReference type="InterPro" id="IPR002110">
    <property type="entry name" value="Ankyrin_rpt"/>
</dbReference>
<evidence type="ECO:0000256" key="3">
    <source>
        <dbReference type="PROSITE-ProRule" id="PRU00023"/>
    </source>
</evidence>
<protein>
    <submittedName>
        <fullName evidence="4">CSON004035 protein</fullName>
    </submittedName>
</protein>
<keyword evidence="2 3" id="KW-0040">ANK repeat</keyword>
<dbReference type="SMART" id="SM00248">
    <property type="entry name" value="ANK"/>
    <property type="match status" value="3"/>
</dbReference>
<proteinExistence type="predicted"/>
<accession>A0A336L2X6</accession>
<dbReference type="PROSITE" id="PS50088">
    <property type="entry name" value="ANK_REPEAT"/>
    <property type="match status" value="3"/>
</dbReference>
<organism evidence="4">
    <name type="scientific">Culicoides sonorensis</name>
    <name type="common">Biting midge</name>
    <dbReference type="NCBI Taxonomy" id="179676"/>
    <lineage>
        <taxon>Eukaryota</taxon>
        <taxon>Metazoa</taxon>
        <taxon>Ecdysozoa</taxon>
        <taxon>Arthropoda</taxon>
        <taxon>Hexapoda</taxon>
        <taxon>Insecta</taxon>
        <taxon>Pterygota</taxon>
        <taxon>Neoptera</taxon>
        <taxon>Endopterygota</taxon>
        <taxon>Diptera</taxon>
        <taxon>Nematocera</taxon>
        <taxon>Chironomoidea</taxon>
        <taxon>Ceratopogonidae</taxon>
        <taxon>Ceratopogoninae</taxon>
        <taxon>Culicoides</taxon>
        <taxon>Monoculicoides</taxon>
    </lineage>
</organism>
<reference evidence="4" key="1">
    <citation type="submission" date="2018-04" db="EMBL/GenBank/DDBJ databases">
        <authorList>
            <person name="Go L.Y."/>
            <person name="Mitchell J.A."/>
        </authorList>
    </citation>
    <scope>NUCLEOTIDE SEQUENCE</scope>
    <source>
        <tissue evidence="4">Whole organism</tissue>
    </source>
</reference>
<gene>
    <name evidence="4" type="primary">CSON004035</name>
</gene>
<feature type="repeat" description="ANK" evidence="3">
    <location>
        <begin position="70"/>
        <end position="102"/>
    </location>
</feature>
<dbReference type="PROSITE" id="PS50297">
    <property type="entry name" value="ANK_REP_REGION"/>
    <property type="match status" value="3"/>
</dbReference>
<reference evidence="5" key="2">
    <citation type="submission" date="2018-07" db="EMBL/GenBank/DDBJ databases">
        <authorList>
            <person name="Quirk P.G."/>
            <person name="Krulwich T.A."/>
        </authorList>
    </citation>
    <scope>NUCLEOTIDE SEQUENCE</scope>
</reference>
<dbReference type="Pfam" id="PF00023">
    <property type="entry name" value="Ank"/>
    <property type="match status" value="1"/>
</dbReference>
<keyword evidence="1" id="KW-0677">Repeat</keyword>
<dbReference type="EMBL" id="UFQT01001772">
    <property type="protein sequence ID" value="SSX31747.1"/>
    <property type="molecule type" value="Genomic_DNA"/>
</dbReference>
<feature type="repeat" description="ANK" evidence="3">
    <location>
        <begin position="137"/>
        <end position="169"/>
    </location>
</feature>
<evidence type="ECO:0000313" key="5">
    <source>
        <dbReference type="EMBL" id="SSX31747.1"/>
    </source>
</evidence>
<sequence length="199" mass="22408">MTFRFPSQANLRKTKHNCVGIAGHNPTPSVSQTLEELDFDRGIWACAMYGDFDALEKHIKKGHVNDRDANGYTALHYAIRTGYMRGVKMLVDAGADVNAQTNGGATPLHRAALWGQIDILKLLLSIRNIRIDVKDSDGHNPLHRAAQNNHYEACEILLSRDKQLKYDRDVQGRLPFDLADENDQKLRKLLMVDLPSGYI</sequence>
<evidence type="ECO:0000256" key="2">
    <source>
        <dbReference type="ARBA" id="ARBA00023043"/>
    </source>
</evidence>
<dbReference type="SUPFAM" id="SSF48403">
    <property type="entry name" value="Ankyrin repeat"/>
    <property type="match status" value="1"/>
</dbReference>
<dbReference type="InterPro" id="IPR036770">
    <property type="entry name" value="Ankyrin_rpt-contain_sf"/>
</dbReference>
<evidence type="ECO:0000256" key="1">
    <source>
        <dbReference type="ARBA" id="ARBA00022737"/>
    </source>
</evidence>
<dbReference type="Pfam" id="PF12796">
    <property type="entry name" value="Ank_2"/>
    <property type="match status" value="1"/>
</dbReference>
<name>A0A336L2X6_CULSO</name>
<feature type="repeat" description="ANK" evidence="3">
    <location>
        <begin position="103"/>
        <end position="125"/>
    </location>
</feature>
<dbReference type="EMBL" id="UFQS01001772">
    <property type="protein sequence ID" value="SSX12296.1"/>
    <property type="molecule type" value="Genomic_DNA"/>
</dbReference>
<dbReference type="VEuPathDB" id="VectorBase:CSON004035"/>
<evidence type="ECO:0000313" key="4">
    <source>
        <dbReference type="EMBL" id="SSX12296.1"/>
    </source>
</evidence>
<dbReference type="PANTHER" id="PTHR24198:SF165">
    <property type="entry name" value="ANKYRIN REPEAT-CONTAINING PROTEIN-RELATED"/>
    <property type="match status" value="1"/>
</dbReference>